<reference evidence="1 2" key="1">
    <citation type="submission" date="2023-01" db="EMBL/GenBank/DDBJ databases">
        <title>Novel diversity within Roseofilum (Cyanobacteria; Desertifilaceae) from marine benthic mats with descriptions of four novel species.</title>
        <authorList>
            <person name="Wang Y."/>
            <person name="Berthold D.E."/>
            <person name="Hu J."/>
            <person name="Lefler F.W."/>
            <person name="Laughinghouse H.D. IV."/>
        </authorList>
    </citation>
    <scope>NUCLEOTIDE SEQUENCE [LARGE SCALE GENOMIC DNA]</scope>
    <source>
        <strain evidence="1 2">BLCC-M114</strain>
    </source>
</reference>
<dbReference type="InterPro" id="IPR035959">
    <property type="entry name" value="RutC-like_sf"/>
</dbReference>
<sequence>MNEIETEAGLAKTSNYYYAKQIGNQLYVAGQVPHDASAQLVGKDDPFAQATQCLQNLQTLLGAYDFTQADIQQLTVYVVGEQANLVAAWSAIETWFEDRVPPATLLGVWRLGYPEQLVEIDVTIIREAQV</sequence>
<dbReference type="CDD" id="cd00448">
    <property type="entry name" value="YjgF_YER057c_UK114_family"/>
    <property type="match status" value="1"/>
</dbReference>
<evidence type="ECO:0000313" key="1">
    <source>
        <dbReference type="EMBL" id="MDJ1175957.1"/>
    </source>
</evidence>
<dbReference type="SUPFAM" id="SSF55298">
    <property type="entry name" value="YjgF-like"/>
    <property type="match status" value="1"/>
</dbReference>
<accession>A0ABT7BAW0</accession>
<protein>
    <submittedName>
        <fullName evidence="1">RidA family protein</fullName>
    </submittedName>
</protein>
<dbReference type="Proteomes" id="UP001235849">
    <property type="component" value="Unassembled WGS sequence"/>
</dbReference>
<dbReference type="InterPro" id="IPR006175">
    <property type="entry name" value="YjgF/YER057c/UK114"/>
</dbReference>
<keyword evidence="2" id="KW-1185">Reference proteome</keyword>
<dbReference type="PANTHER" id="PTHR43857">
    <property type="entry name" value="BLR7761 PROTEIN"/>
    <property type="match status" value="1"/>
</dbReference>
<comment type="caution">
    <text evidence="1">The sequence shown here is derived from an EMBL/GenBank/DDBJ whole genome shotgun (WGS) entry which is preliminary data.</text>
</comment>
<dbReference type="Gene3D" id="3.30.1330.40">
    <property type="entry name" value="RutC-like"/>
    <property type="match status" value="1"/>
</dbReference>
<dbReference type="EMBL" id="JAQOSO010000092">
    <property type="protein sequence ID" value="MDJ1175957.1"/>
    <property type="molecule type" value="Genomic_DNA"/>
</dbReference>
<evidence type="ECO:0000313" key="2">
    <source>
        <dbReference type="Proteomes" id="UP001235849"/>
    </source>
</evidence>
<gene>
    <name evidence="1" type="ORF">PMG25_17855</name>
</gene>
<dbReference type="Pfam" id="PF01042">
    <property type="entry name" value="Ribonuc_L-PSP"/>
    <property type="match status" value="1"/>
</dbReference>
<name>A0ABT7BAW0_9CYAN</name>
<organism evidence="1 2">
    <name type="scientific">Roseofilum capinflatum BLCC-M114</name>
    <dbReference type="NCBI Taxonomy" id="3022440"/>
    <lineage>
        <taxon>Bacteria</taxon>
        <taxon>Bacillati</taxon>
        <taxon>Cyanobacteriota</taxon>
        <taxon>Cyanophyceae</taxon>
        <taxon>Desertifilales</taxon>
        <taxon>Desertifilaceae</taxon>
        <taxon>Roseofilum</taxon>
        <taxon>Roseofilum capinflatum</taxon>
    </lineage>
</organism>
<dbReference type="PANTHER" id="PTHR43857:SF1">
    <property type="entry name" value="YJGH FAMILY PROTEIN"/>
    <property type="match status" value="1"/>
</dbReference>
<proteinExistence type="predicted"/>
<dbReference type="RefSeq" id="WP_283768243.1">
    <property type="nucleotide sequence ID" value="NZ_JAQOSO010000092.1"/>
</dbReference>